<proteinExistence type="predicted"/>
<dbReference type="InterPro" id="IPR000719">
    <property type="entry name" value="Prot_kinase_dom"/>
</dbReference>
<dbReference type="GeneID" id="24441843"/>
<evidence type="ECO:0000313" key="9">
    <source>
        <dbReference type="Proteomes" id="UP000009168"/>
    </source>
</evidence>
<dbReference type="GO" id="GO:0005634">
    <property type="term" value="C:nucleus"/>
    <property type="evidence" value="ECO:0007669"/>
    <property type="project" value="TreeGrafter"/>
</dbReference>
<dbReference type="STRING" id="312017.W7XHA7"/>
<feature type="domain" description="Protein kinase" evidence="7">
    <location>
        <begin position="24"/>
        <end position="346"/>
    </location>
</feature>
<name>W7XHA7_TETTS</name>
<evidence type="ECO:0000259" key="7">
    <source>
        <dbReference type="PROSITE" id="PS50011"/>
    </source>
</evidence>
<dbReference type="SUPFAM" id="SSF48452">
    <property type="entry name" value="TPR-like"/>
    <property type="match status" value="1"/>
</dbReference>
<feature type="transmembrane region" description="Helical" evidence="6">
    <location>
        <begin position="582"/>
        <end position="603"/>
    </location>
</feature>
<evidence type="ECO:0000256" key="3">
    <source>
        <dbReference type="ARBA" id="ARBA00022741"/>
    </source>
</evidence>
<evidence type="ECO:0000256" key="5">
    <source>
        <dbReference type="ARBA" id="ARBA00022840"/>
    </source>
</evidence>
<evidence type="ECO:0000313" key="8">
    <source>
        <dbReference type="EMBL" id="EWS73736.1"/>
    </source>
</evidence>
<dbReference type="RefSeq" id="XP_012653774.1">
    <property type="nucleotide sequence ID" value="XM_012798320.1"/>
</dbReference>
<keyword evidence="1" id="KW-0723">Serine/threonine-protein kinase</keyword>
<dbReference type="PANTHER" id="PTHR24345:SF0">
    <property type="entry name" value="CELL CYCLE SERINE_THREONINE-PROTEIN KINASE CDC5_MSD2"/>
    <property type="match status" value="1"/>
</dbReference>
<evidence type="ECO:0000256" key="1">
    <source>
        <dbReference type="ARBA" id="ARBA00022527"/>
    </source>
</evidence>
<dbReference type="GO" id="GO:0004674">
    <property type="term" value="F:protein serine/threonine kinase activity"/>
    <property type="evidence" value="ECO:0007669"/>
    <property type="project" value="UniProtKB-KW"/>
</dbReference>
<dbReference type="EMBL" id="GG662650">
    <property type="protein sequence ID" value="EWS73736.1"/>
    <property type="molecule type" value="Genomic_DNA"/>
</dbReference>
<evidence type="ECO:0000256" key="6">
    <source>
        <dbReference type="SAM" id="Phobius"/>
    </source>
</evidence>
<reference evidence="9" key="1">
    <citation type="journal article" date="2006" name="PLoS Biol.">
        <title>Macronuclear genome sequence of the ciliate Tetrahymena thermophila, a model eukaryote.</title>
        <authorList>
            <person name="Eisen J.A."/>
            <person name="Coyne R.S."/>
            <person name="Wu M."/>
            <person name="Wu D."/>
            <person name="Thiagarajan M."/>
            <person name="Wortman J.R."/>
            <person name="Badger J.H."/>
            <person name="Ren Q."/>
            <person name="Amedeo P."/>
            <person name="Jones K.M."/>
            <person name="Tallon L.J."/>
            <person name="Delcher A.L."/>
            <person name="Salzberg S.L."/>
            <person name="Silva J.C."/>
            <person name="Haas B.J."/>
            <person name="Majoros W.H."/>
            <person name="Farzad M."/>
            <person name="Carlton J.M."/>
            <person name="Smith R.K. Jr."/>
            <person name="Garg J."/>
            <person name="Pearlman R.E."/>
            <person name="Karrer K.M."/>
            <person name="Sun L."/>
            <person name="Manning G."/>
            <person name="Elde N.C."/>
            <person name="Turkewitz A.P."/>
            <person name="Asai D.J."/>
            <person name="Wilkes D.E."/>
            <person name="Wang Y."/>
            <person name="Cai H."/>
            <person name="Collins K."/>
            <person name="Stewart B.A."/>
            <person name="Lee S.R."/>
            <person name="Wilamowska K."/>
            <person name="Weinberg Z."/>
            <person name="Ruzzo W.L."/>
            <person name="Wloga D."/>
            <person name="Gaertig J."/>
            <person name="Frankel J."/>
            <person name="Tsao C.-C."/>
            <person name="Gorovsky M.A."/>
            <person name="Keeling P.J."/>
            <person name="Waller R.F."/>
            <person name="Patron N.J."/>
            <person name="Cherry J.M."/>
            <person name="Stover N.A."/>
            <person name="Krieger C.J."/>
            <person name="del Toro C."/>
            <person name="Ryder H.F."/>
            <person name="Williamson S.C."/>
            <person name="Barbeau R.A."/>
            <person name="Hamilton E.P."/>
            <person name="Orias E."/>
        </authorList>
    </citation>
    <scope>NUCLEOTIDE SEQUENCE [LARGE SCALE GENOMIC DNA]</scope>
    <source>
        <strain evidence="9">SB210</strain>
    </source>
</reference>
<dbReference type="Gene3D" id="3.30.200.20">
    <property type="entry name" value="Phosphorylase Kinase, domain 1"/>
    <property type="match status" value="1"/>
</dbReference>
<feature type="transmembrane region" description="Helical" evidence="6">
    <location>
        <begin position="423"/>
        <end position="448"/>
    </location>
</feature>
<dbReference type="Gene3D" id="1.10.510.10">
    <property type="entry name" value="Transferase(Phosphotransferase) domain 1"/>
    <property type="match status" value="1"/>
</dbReference>
<dbReference type="AlphaFoldDB" id="W7XHA7"/>
<keyword evidence="2" id="KW-0808">Transferase</keyword>
<keyword evidence="5" id="KW-0067">ATP-binding</keyword>
<keyword evidence="6" id="KW-1133">Transmembrane helix</keyword>
<evidence type="ECO:0000256" key="4">
    <source>
        <dbReference type="ARBA" id="ARBA00022777"/>
    </source>
</evidence>
<keyword evidence="9" id="KW-1185">Reference proteome</keyword>
<keyword evidence="6" id="KW-0812">Transmembrane</keyword>
<accession>W7XHA7</accession>
<keyword evidence="3" id="KW-0547">Nucleotide-binding</keyword>
<dbReference type="SUPFAM" id="SSF56112">
    <property type="entry name" value="Protein kinase-like (PK-like)"/>
    <property type="match status" value="1"/>
</dbReference>
<dbReference type="PANTHER" id="PTHR24345">
    <property type="entry name" value="SERINE/THREONINE-PROTEIN KINASE PLK"/>
    <property type="match status" value="1"/>
</dbReference>
<keyword evidence="4 8" id="KW-0418">Kinase</keyword>
<dbReference type="GO" id="GO:0005524">
    <property type="term" value="F:ATP binding"/>
    <property type="evidence" value="ECO:0007669"/>
    <property type="project" value="UniProtKB-KW"/>
</dbReference>
<organism evidence="8 9">
    <name type="scientific">Tetrahymena thermophila (strain SB210)</name>
    <dbReference type="NCBI Taxonomy" id="312017"/>
    <lineage>
        <taxon>Eukaryota</taxon>
        <taxon>Sar</taxon>
        <taxon>Alveolata</taxon>
        <taxon>Ciliophora</taxon>
        <taxon>Intramacronucleata</taxon>
        <taxon>Oligohymenophorea</taxon>
        <taxon>Hymenostomatida</taxon>
        <taxon>Tetrahymenina</taxon>
        <taxon>Tetrahymenidae</taxon>
        <taxon>Tetrahymena</taxon>
    </lineage>
</organism>
<sequence length="726" mass="85120">MSSNKNREREFFQIKDLAEKLYHEQRYKTLQMTLYDQSYISRAVVSDDKNNEYNLKIINMFDGVNNIDKTIYQNAQQEVKVMKTFNHKNVLKVVDYFEIGYYFLIVTERYESSLEQWLRSRQTNQLFLPQIISFSDQLFQALEHIHSKKKEARDIDLSTIMIDKNNQLKVVCNGYFNANIFRRVQSLQIQNQKNKISLLYNVNQQISENEIDVTQNILKVDKTKLKQIDVLASIQVIYQLGGANLVDRFNRELLVDNLDEQLISTFLTIFESKNQSPPLLKDILKGIKKVKSDIWDGCQLAKKLFKSAQNMKEKPKAAIDLLLLCIEQHPKDQQYYQAVGDFYKSIQKYDDSAQAYKKCLQEGKENQICQDSLLEVYRFKSTQEQLQKDKLIEVCIEKGNPFINLCHEFTYNSKEVKKSRLSFRLIVILIVIFYDAILIIMANLLAFLTAHASIQACSQQIEACYAQVHDDLQGFYIAQYHFFKGCLDSEKVGYICSTGVADSILKMHLNEMRNSAFKMSMISQSTQDSGSASLDSDTKFDFRSRCQYSLESVQQRLDYTKQMPEVLPKEIVESKISQNTKLNVFIVLTIIFFTISALSFIYYHQRPSCNQNAIVPIPIDKHSIEKLFDPVKVNYIKSYEESAVGKYFYWDLLAEKYFNMIVEQLKQVVWMEEEVIEQYFDHKFTQNDSYIIKKKVWKLRDKCNDIEVTTSISNKVIWKYKNCFCK</sequence>
<protein>
    <submittedName>
        <fullName evidence="8">Kinase domain protein</fullName>
    </submittedName>
</protein>
<dbReference type="SMART" id="SM00220">
    <property type="entry name" value="S_TKc"/>
    <property type="match status" value="1"/>
</dbReference>
<dbReference type="InterPro" id="IPR011990">
    <property type="entry name" value="TPR-like_helical_dom_sf"/>
</dbReference>
<gene>
    <name evidence="8" type="ORF">TTHERM_001161050</name>
</gene>
<dbReference type="Pfam" id="PF00069">
    <property type="entry name" value="Pkinase"/>
    <property type="match status" value="1"/>
</dbReference>
<dbReference type="InterPro" id="IPR011009">
    <property type="entry name" value="Kinase-like_dom_sf"/>
</dbReference>
<keyword evidence="6" id="KW-0472">Membrane</keyword>
<dbReference type="KEGG" id="tet:TTHERM_001161050"/>
<dbReference type="Proteomes" id="UP000009168">
    <property type="component" value="Unassembled WGS sequence"/>
</dbReference>
<evidence type="ECO:0000256" key="2">
    <source>
        <dbReference type="ARBA" id="ARBA00022679"/>
    </source>
</evidence>
<dbReference type="Gene3D" id="1.25.40.10">
    <property type="entry name" value="Tetratricopeptide repeat domain"/>
    <property type="match status" value="1"/>
</dbReference>
<dbReference type="PROSITE" id="PS50011">
    <property type="entry name" value="PROTEIN_KINASE_DOM"/>
    <property type="match status" value="1"/>
</dbReference>
<dbReference type="InParanoid" id="W7XHA7"/>